<dbReference type="NCBIfam" id="TIGR01036">
    <property type="entry name" value="pyrD_sub2"/>
    <property type="match status" value="1"/>
</dbReference>
<keyword evidence="11" id="KW-1003">Cell membrane</keyword>
<sequence length="338" mass="37880">MIYEYLRPLLFQLEPEQAHYLTLTALKSSFRPWMIKRYLQHFPQKPISAFGLQFPNPVGLAAGLDKNGDYIDPLLGLGFGFVEIGTVTPKSQPGNLKPRLFRLSKVQALVNRLGFNNAGVDYFVKQLKKRKVKGIVGVNIGKNLTTSLENAYEDYRYCFQKTYPYVDYVTINISSPNTPGLRELQSEQYLSKLLSQLKEEQRRLEDRHQRHVPLLLKISPDLTLEQLKVIALLSLEHRLEGLIATNTTNSRQGVEGLMHANEKGGLSGKLLFPKTLIIIKQLHKLVQDAVPIVGVGGIFFSEDAEAFLKAGASLVQIYTGLIYQGPGIVKSIVSSLSK</sequence>
<evidence type="ECO:0000256" key="3">
    <source>
        <dbReference type="ARBA" id="ARBA00005161"/>
    </source>
</evidence>
<dbReference type="PIRSF" id="PIRSF000164">
    <property type="entry name" value="DHO_oxidase"/>
    <property type="match status" value="1"/>
</dbReference>
<accession>A0ABM5UUR4</accession>
<evidence type="ECO:0000256" key="6">
    <source>
        <dbReference type="ARBA" id="ARBA00022643"/>
    </source>
</evidence>
<feature type="binding site" evidence="11">
    <location>
        <begin position="62"/>
        <end position="66"/>
    </location>
    <ligand>
        <name>FMN</name>
        <dbReference type="ChEBI" id="CHEBI:58210"/>
    </ligand>
</feature>
<feature type="binding site" evidence="11">
    <location>
        <position position="172"/>
    </location>
    <ligand>
        <name>substrate</name>
    </ligand>
</feature>
<dbReference type="NCBIfam" id="NF003646">
    <property type="entry name" value="PRK05286.1-4"/>
    <property type="match status" value="1"/>
</dbReference>
<keyword evidence="7 11" id="KW-0665">Pyrimidine biosynthesis</keyword>
<comment type="subunit">
    <text evidence="11">Monomer.</text>
</comment>
<dbReference type="InterPro" id="IPR005720">
    <property type="entry name" value="Dihydroorotate_DH_cat"/>
</dbReference>
<dbReference type="EMBL" id="CP011126">
    <property type="protein sequence ID" value="AKQ33678.1"/>
    <property type="molecule type" value="Genomic_DNA"/>
</dbReference>
<organism evidence="13 14">
    <name type="scientific">Candidatus Coxiella mudrowiae</name>
    <dbReference type="NCBI Taxonomy" id="2054173"/>
    <lineage>
        <taxon>Bacteria</taxon>
        <taxon>Pseudomonadati</taxon>
        <taxon>Pseudomonadota</taxon>
        <taxon>Gammaproteobacteria</taxon>
        <taxon>Legionellales</taxon>
        <taxon>Coxiellaceae</taxon>
        <taxon>Coxiella</taxon>
    </lineage>
</organism>
<comment type="catalytic activity">
    <reaction evidence="10 11">
        <text>(S)-dihydroorotate + a quinone = orotate + a quinol</text>
        <dbReference type="Rhea" id="RHEA:30187"/>
        <dbReference type="ChEBI" id="CHEBI:24646"/>
        <dbReference type="ChEBI" id="CHEBI:30839"/>
        <dbReference type="ChEBI" id="CHEBI:30864"/>
        <dbReference type="ChEBI" id="CHEBI:132124"/>
        <dbReference type="EC" id="1.3.5.2"/>
    </reaction>
</comment>
<dbReference type="PROSITE" id="PS00911">
    <property type="entry name" value="DHODEHASE_1"/>
    <property type="match status" value="1"/>
</dbReference>
<feature type="binding site" evidence="11">
    <location>
        <position position="245"/>
    </location>
    <ligand>
        <name>FMN</name>
        <dbReference type="ChEBI" id="CHEBI:58210"/>
    </ligand>
</feature>
<dbReference type="SUPFAM" id="SSF51395">
    <property type="entry name" value="FMN-linked oxidoreductases"/>
    <property type="match status" value="1"/>
</dbReference>
<dbReference type="InterPro" id="IPR005719">
    <property type="entry name" value="Dihydroorotate_DH_2"/>
</dbReference>
<evidence type="ECO:0000256" key="7">
    <source>
        <dbReference type="ARBA" id="ARBA00022975"/>
    </source>
</evidence>
<dbReference type="RefSeq" id="WP_048875795.1">
    <property type="nucleotide sequence ID" value="NZ_CP011126.1"/>
</dbReference>
<evidence type="ECO:0000313" key="14">
    <source>
        <dbReference type="Proteomes" id="UP000063965"/>
    </source>
</evidence>
<evidence type="ECO:0000256" key="5">
    <source>
        <dbReference type="ARBA" id="ARBA00022630"/>
    </source>
</evidence>
<evidence type="ECO:0000256" key="11">
    <source>
        <dbReference type="HAMAP-Rule" id="MF_00225"/>
    </source>
</evidence>
<dbReference type="PANTHER" id="PTHR48109">
    <property type="entry name" value="DIHYDROOROTATE DEHYDROGENASE (QUINONE), MITOCHONDRIAL-RELATED"/>
    <property type="match status" value="1"/>
</dbReference>
<feature type="binding site" evidence="11">
    <location>
        <begin position="111"/>
        <end position="115"/>
    </location>
    <ligand>
        <name>substrate</name>
    </ligand>
</feature>
<comment type="subcellular location">
    <subcellularLocation>
        <location evidence="11">Cell membrane</location>
        <topology evidence="11">Peripheral membrane protein</topology>
    </subcellularLocation>
    <subcellularLocation>
        <location evidence="2">Membrane</location>
    </subcellularLocation>
</comment>
<feature type="binding site" evidence="11">
    <location>
        <position position="172"/>
    </location>
    <ligand>
        <name>FMN</name>
        <dbReference type="ChEBI" id="CHEBI:58210"/>
    </ligand>
</feature>
<dbReference type="NCBIfam" id="NF003644">
    <property type="entry name" value="PRK05286.1-1"/>
    <property type="match status" value="1"/>
</dbReference>
<dbReference type="InterPro" id="IPR050074">
    <property type="entry name" value="DHO_dehydrogenase"/>
</dbReference>
<gene>
    <name evidence="11 13" type="primary">pyrD</name>
    <name evidence="13" type="ORF">CleRT_09690</name>
</gene>
<evidence type="ECO:0000256" key="1">
    <source>
        <dbReference type="ARBA" id="ARBA00003125"/>
    </source>
</evidence>
<keyword evidence="6 11" id="KW-0288">FMN</keyword>
<dbReference type="InterPro" id="IPR013785">
    <property type="entry name" value="Aldolase_TIM"/>
</dbReference>
<evidence type="ECO:0000256" key="10">
    <source>
        <dbReference type="ARBA" id="ARBA00048639"/>
    </source>
</evidence>
<proteinExistence type="inferred from homology"/>
<feature type="active site" description="Nucleophile" evidence="11">
    <location>
        <position position="175"/>
    </location>
</feature>
<evidence type="ECO:0000256" key="4">
    <source>
        <dbReference type="ARBA" id="ARBA00005359"/>
    </source>
</evidence>
<comment type="function">
    <text evidence="1 11">Catalyzes the conversion of dihydroorotate to orotate with quinone as electron acceptor.</text>
</comment>
<evidence type="ECO:0000259" key="12">
    <source>
        <dbReference type="Pfam" id="PF01180"/>
    </source>
</evidence>
<keyword evidence="9 11" id="KW-0472">Membrane</keyword>
<dbReference type="PANTHER" id="PTHR48109:SF4">
    <property type="entry name" value="DIHYDROOROTATE DEHYDROGENASE (QUINONE), MITOCHONDRIAL"/>
    <property type="match status" value="1"/>
</dbReference>
<feature type="binding site" evidence="11">
    <location>
        <position position="217"/>
    </location>
    <ligand>
        <name>FMN</name>
        <dbReference type="ChEBI" id="CHEBI:58210"/>
    </ligand>
</feature>
<feature type="binding site" evidence="11">
    <location>
        <begin position="318"/>
        <end position="319"/>
    </location>
    <ligand>
        <name>FMN</name>
        <dbReference type="ChEBI" id="CHEBI:58210"/>
    </ligand>
</feature>
<evidence type="ECO:0000256" key="9">
    <source>
        <dbReference type="ARBA" id="ARBA00023136"/>
    </source>
</evidence>
<feature type="binding site" evidence="11">
    <location>
        <position position="86"/>
    </location>
    <ligand>
        <name>FMN</name>
        <dbReference type="ChEBI" id="CHEBI:58210"/>
    </ligand>
</feature>
<comment type="similarity">
    <text evidence="4 11">Belongs to the dihydroorotate dehydrogenase family. Type 2 subfamily.</text>
</comment>
<dbReference type="CDD" id="cd04738">
    <property type="entry name" value="DHOD_2_like"/>
    <property type="match status" value="1"/>
</dbReference>
<evidence type="ECO:0000313" key="13">
    <source>
        <dbReference type="EMBL" id="AKQ33678.1"/>
    </source>
</evidence>
<evidence type="ECO:0000256" key="8">
    <source>
        <dbReference type="ARBA" id="ARBA00023002"/>
    </source>
</evidence>
<protein>
    <recommendedName>
        <fullName evidence="11">Dihydroorotate dehydrogenase (quinone)</fullName>
        <ecNumber evidence="11">1.3.5.2</ecNumber>
    </recommendedName>
    <alternativeName>
        <fullName evidence="11">DHOdehase</fullName>
        <shortName evidence="11">DHOD</shortName>
        <shortName evidence="11">DHODase</shortName>
    </alternativeName>
    <alternativeName>
        <fullName evidence="11">Dihydroorotate oxidase</fullName>
    </alternativeName>
</protein>
<comment type="pathway">
    <text evidence="3 11">Pyrimidine metabolism; UMP biosynthesis via de novo pathway; orotate from (S)-dihydroorotate (quinone route): step 1/1.</text>
</comment>
<keyword evidence="5 11" id="KW-0285">Flavoprotein</keyword>
<feature type="binding site" evidence="11">
    <location>
        <position position="297"/>
    </location>
    <ligand>
        <name>FMN</name>
        <dbReference type="ChEBI" id="CHEBI:58210"/>
    </ligand>
</feature>
<dbReference type="Gene3D" id="3.20.20.70">
    <property type="entry name" value="Aldolase class I"/>
    <property type="match status" value="1"/>
</dbReference>
<feature type="domain" description="Dihydroorotate dehydrogenase catalytic" evidence="12">
    <location>
        <begin position="49"/>
        <end position="337"/>
    </location>
</feature>
<keyword evidence="14" id="KW-1185">Reference proteome</keyword>
<reference evidence="13 14" key="1">
    <citation type="journal article" date="2015" name="Genome Biol. Evol.">
        <title>Distinctive Genome Reduction Rates Revealed by Genomic Analyses of Two Coxiella-Like Endosymbionts in Ticks.</title>
        <authorList>
            <person name="Gottlieb Y."/>
            <person name="Lalzar I."/>
            <person name="Klasson L."/>
        </authorList>
    </citation>
    <scope>NUCLEOTIDE SEQUENCE [LARGE SCALE GENOMIC DNA]</scope>
    <source>
        <strain evidence="13 14">CRt</strain>
    </source>
</reference>
<feature type="binding site" evidence="11">
    <location>
        <begin position="246"/>
        <end position="247"/>
    </location>
    <ligand>
        <name>substrate</name>
    </ligand>
</feature>
<comment type="cofactor">
    <cofactor evidence="11">
        <name>FMN</name>
        <dbReference type="ChEBI" id="CHEBI:58210"/>
    </cofactor>
    <text evidence="11">Binds 1 FMN per subunit.</text>
</comment>
<feature type="binding site" evidence="11">
    <location>
        <position position="66"/>
    </location>
    <ligand>
        <name>substrate</name>
    </ligand>
</feature>
<dbReference type="NCBIfam" id="NF003652">
    <property type="entry name" value="PRK05286.2-5"/>
    <property type="match status" value="1"/>
</dbReference>
<dbReference type="Pfam" id="PF01180">
    <property type="entry name" value="DHO_dh"/>
    <property type="match status" value="1"/>
</dbReference>
<dbReference type="NCBIfam" id="NF003645">
    <property type="entry name" value="PRK05286.1-2"/>
    <property type="match status" value="1"/>
</dbReference>
<feature type="binding site" evidence="11">
    <location>
        <position position="268"/>
    </location>
    <ligand>
        <name>FMN</name>
        <dbReference type="ChEBI" id="CHEBI:58210"/>
    </ligand>
</feature>
<evidence type="ECO:0000256" key="2">
    <source>
        <dbReference type="ARBA" id="ARBA00004370"/>
    </source>
</evidence>
<dbReference type="InterPro" id="IPR001295">
    <property type="entry name" value="Dihydroorotate_DH_CS"/>
</dbReference>
<dbReference type="HAMAP" id="MF_00225">
    <property type="entry name" value="DHO_dh_type2"/>
    <property type="match status" value="1"/>
</dbReference>
<dbReference type="Proteomes" id="UP000063965">
    <property type="component" value="Chromosome"/>
</dbReference>
<name>A0ABM5UUR4_9COXI</name>
<dbReference type="EC" id="1.3.5.2" evidence="11"/>
<feature type="binding site" evidence="11">
    <location>
        <position position="177"/>
    </location>
    <ligand>
        <name>substrate</name>
    </ligand>
</feature>
<dbReference type="InterPro" id="IPR012135">
    <property type="entry name" value="Dihydroorotate_DH_1_2"/>
</dbReference>
<keyword evidence="8 11" id="KW-0560">Oxidoreductase</keyword>
<feature type="binding site" evidence="11">
    <location>
        <position position="139"/>
    </location>
    <ligand>
        <name>FMN</name>
        <dbReference type="ChEBI" id="CHEBI:58210"/>
    </ligand>
</feature>